<evidence type="ECO:0000256" key="3">
    <source>
        <dbReference type="ARBA" id="ARBA00022679"/>
    </source>
</evidence>
<evidence type="ECO:0000313" key="5">
    <source>
        <dbReference type="Proteomes" id="UP001168098"/>
    </source>
</evidence>
<protein>
    <submittedName>
        <fullName evidence="4">Uncharacterized protein</fullName>
    </submittedName>
</protein>
<organism evidence="4 5">
    <name type="scientific">Vitis rotundifolia</name>
    <name type="common">Muscadine grape</name>
    <dbReference type="NCBI Taxonomy" id="103349"/>
    <lineage>
        <taxon>Eukaryota</taxon>
        <taxon>Viridiplantae</taxon>
        <taxon>Streptophyta</taxon>
        <taxon>Embryophyta</taxon>
        <taxon>Tracheophyta</taxon>
        <taxon>Spermatophyta</taxon>
        <taxon>Magnoliopsida</taxon>
        <taxon>eudicotyledons</taxon>
        <taxon>Gunneridae</taxon>
        <taxon>Pentapetalae</taxon>
        <taxon>rosids</taxon>
        <taxon>Vitales</taxon>
        <taxon>Vitaceae</taxon>
        <taxon>Viteae</taxon>
        <taxon>Vitis</taxon>
    </lineage>
</organism>
<dbReference type="CDD" id="cd03784">
    <property type="entry name" value="GT1_Gtf-like"/>
    <property type="match status" value="1"/>
</dbReference>
<dbReference type="GO" id="GO:0035251">
    <property type="term" value="F:UDP-glucosyltransferase activity"/>
    <property type="evidence" value="ECO:0007669"/>
    <property type="project" value="TreeGrafter"/>
</dbReference>
<dbReference type="PANTHER" id="PTHR48047:SF118">
    <property type="entry name" value="HEXOSYLTRANSFERASE-RELATED"/>
    <property type="match status" value="1"/>
</dbReference>
<evidence type="ECO:0000256" key="2">
    <source>
        <dbReference type="ARBA" id="ARBA00022676"/>
    </source>
</evidence>
<dbReference type="AlphaFoldDB" id="A0AA38YVB4"/>
<reference evidence="4 5" key="1">
    <citation type="journal article" date="2023" name="BMC Biotechnol.">
        <title>Vitis rotundifolia cv Carlos genome sequencing.</title>
        <authorList>
            <person name="Huff M."/>
            <person name="Hulse-Kemp A."/>
            <person name="Scheffler B."/>
            <person name="Youngblood R."/>
            <person name="Simpson S."/>
            <person name="Babiker E."/>
            <person name="Staton M."/>
        </authorList>
    </citation>
    <scope>NUCLEOTIDE SEQUENCE [LARGE SCALE GENOMIC DNA]</scope>
    <source>
        <tissue evidence="4">Leaf</tissue>
    </source>
</reference>
<evidence type="ECO:0000313" key="4">
    <source>
        <dbReference type="EMBL" id="KAJ9677187.1"/>
    </source>
</evidence>
<accession>A0AA38YVB4</accession>
<comment type="similarity">
    <text evidence="1">Belongs to the UDP-glycosyltransferase family.</text>
</comment>
<dbReference type="PANTHER" id="PTHR48047">
    <property type="entry name" value="GLYCOSYLTRANSFERASE"/>
    <property type="match status" value="1"/>
</dbReference>
<keyword evidence="2" id="KW-0328">Glycosyltransferase</keyword>
<dbReference type="InterPro" id="IPR002213">
    <property type="entry name" value="UDP_glucos_trans"/>
</dbReference>
<proteinExistence type="inferred from homology"/>
<keyword evidence="5" id="KW-1185">Reference proteome</keyword>
<dbReference type="Gene3D" id="3.40.50.2000">
    <property type="entry name" value="Glycogen Phosphorylase B"/>
    <property type="match status" value="2"/>
</dbReference>
<name>A0AA38YVB4_VITRO</name>
<sequence>MSTTPAAHVLLYPYPSTSHTMILPSPSSTSLPSHLLNLPLLDPLLFKHPSSLHTLVLSPLNPASASRNQLVSELRAMNELSDAVIQWFQSHPDPPVAIVSDFFLGCTRQLACHLSLPHIVFPPSGASALSIIYSVWRDLPKNDEPENQDFMISFPSIPNSPICPWWQITHHYRNHKEGDPDLEFLGVVFNSFTELERVYIDHMKKFLGHSRVWAVLTWLGQQLDSSVVYVCFGSRLALPNQEMNVLAAALETSAVHFCCVKEQRGDHVASDHGVIPEGFENRVGRRGFVIRGWAPQVPILTLNSTLEGLSAGVVMLTWPLRGDQFTDGKLLVDELRVGIRVAEETQNVPDSTELARLLAESVTGTRPEGVRAMRAVNRGSSDSALNDFVHQLKEAANSRSLGPAARKESRYS</sequence>
<gene>
    <name evidence="4" type="ORF">PVL29_022275</name>
</gene>
<evidence type="ECO:0000256" key="1">
    <source>
        <dbReference type="ARBA" id="ARBA00009995"/>
    </source>
</evidence>
<comment type="caution">
    <text evidence="4">The sequence shown here is derived from an EMBL/GenBank/DDBJ whole genome shotgun (WGS) entry which is preliminary data.</text>
</comment>
<dbReference type="EMBL" id="JARBHA010000017">
    <property type="protein sequence ID" value="KAJ9677187.1"/>
    <property type="molecule type" value="Genomic_DNA"/>
</dbReference>
<keyword evidence="3" id="KW-0808">Transferase</keyword>
<dbReference type="SUPFAM" id="SSF53756">
    <property type="entry name" value="UDP-Glycosyltransferase/glycogen phosphorylase"/>
    <property type="match status" value="1"/>
</dbReference>
<dbReference type="Proteomes" id="UP001168098">
    <property type="component" value="Unassembled WGS sequence"/>
</dbReference>